<dbReference type="SMART" id="SM00823">
    <property type="entry name" value="PKS_PP"/>
    <property type="match status" value="1"/>
</dbReference>
<keyword evidence="7" id="KW-0511">Multifunctional enzyme</keyword>
<dbReference type="InterPro" id="IPR029058">
    <property type="entry name" value="AB_hydrolase_fold"/>
</dbReference>
<dbReference type="SUPFAM" id="SSF51735">
    <property type="entry name" value="NAD(P)-binding Rossmann-fold domains"/>
    <property type="match status" value="2"/>
</dbReference>
<dbReference type="Gene3D" id="3.40.50.720">
    <property type="entry name" value="NAD(P)-binding Rossmann-like Domain"/>
    <property type="match status" value="1"/>
</dbReference>
<dbReference type="Pfam" id="PF02801">
    <property type="entry name" value="Ketoacyl-synt_C"/>
    <property type="match status" value="1"/>
</dbReference>
<evidence type="ECO:0000256" key="3">
    <source>
        <dbReference type="ARBA" id="ARBA00022553"/>
    </source>
</evidence>
<dbReference type="Gene3D" id="3.30.70.3290">
    <property type="match status" value="1"/>
</dbReference>
<dbReference type="InterPro" id="IPR049552">
    <property type="entry name" value="PKS_DH_N"/>
</dbReference>
<dbReference type="InterPro" id="IPR014030">
    <property type="entry name" value="Ketoacyl_synth_N"/>
</dbReference>
<dbReference type="InterPro" id="IPR001227">
    <property type="entry name" value="Ac_transferase_dom_sf"/>
</dbReference>
<keyword evidence="2" id="KW-0596">Phosphopantetheine</keyword>
<dbReference type="CDD" id="cd00833">
    <property type="entry name" value="PKS"/>
    <property type="match status" value="1"/>
</dbReference>
<evidence type="ECO:0000259" key="12">
    <source>
        <dbReference type="PROSITE" id="PS52019"/>
    </source>
</evidence>
<dbReference type="InterPro" id="IPR036736">
    <property type="entry name" value="ACP-like_sf"/>
</dbReference>
<protein>
    <recommendedName>
        <fullName evidence="15">Carrier domain-containing protein</fullName>
    </recommendedName>
</protein>
<dbReference type="InterPro" id="IPR013968">
    <property type="entry name" value="PKS_KR"/>
</dbReference>
<feature type="domain" description="Carrier" evidence="10">
    <location>
        <begin position="1757"/>
        <end position="1832"/>
    </location>
</feature>
<accession>A0A8J3UYG9</accession>
<dbReference type="InterPro" id="IPR020806">
    <property type="entry name" value="PKS_PP-bd"/>
</dbReference>
<dbReference type="EMBL" id="BOOR01000017">
    <property type="protein sequence ID" value="GII54384.1"/>
    <property type="molecule type" value="Genomic_DNA"/>
</dbReference>
<dbReference type="InterPro" id="IPR009081">
    <property type="entry name" value="PP-bd_ACP"/>
</dbReference>
<evidence type="ECO:0000256" key="2">
    <source>
        <dbReference type="ARBA" id="ARBA00022450"/>
    </source>
</evidence>
<keyword evidence="14" id="KW-1185">Reference proteome</keyword>
<feature type="active site" description="Proton donor; for dehydratase activity" evidence="9">
    <location>
        <position position="1568"/>
    </location>
</feature>
<feature type="active site" description="Proton acceptor; for dehydratase activity" evidence="9">
    <location>
        <position position="1399"/>
    </location>
</feature>
<keyword evidence="5" id="KW-0276">Fatty acid metabolism</keyword>
<evidence type="ECO:0000256" key="5">
    <source>
        <dbReference type="ARBA" id="ARBA00022832"/>
    </source>
</evidence>
<dbReference type="GO" id="GO:0031177">
    <property type="term" value="F:phosphopantetheine binding"/>
    <property type="evidence" value="ECO:0007669"/>
    <property type="project" value="InterPro"/>
</dbReference>
<dbReference type="FunFam" id="1.10.1200.10:FF:000016">
    <property type="entry name" value="Non-ribosomal peptide synthase"/>
    <property type="match status" value="1"/>
</dbReference>
<reference evidence="13" key="1">
    <citation type="submission" date="2021-01" db="EMBL/GenBank/DDBJ databases">
        <title>Whole genome shotgun sequence of Planotetraspora thailandica NBRC 104271.</title>
        <authorList>
            <person name="Komaki H."/>
            <person name="Tamura T."/>
        </authorList>
    </citation>
    <scope>NUCLEOTIDE SEQUENCE</scope>
    <source>
        <strain evidence="13">NBRC 104271</strain>
    </source>
</reference>
<feature type="domain" description="Ketosynthase family 3 (KS3)" evidence="11">
    <location>
        <begin position="7"/>
        <end position="430"/>
    </location>
</feature>
<proteinExistence type="predicted"/>
<dbReference type="PANTHER" id="PTHR43775">
    <property type="entry name" value="FATTY ACID SYNTHASE"/>
    <property type="match status" value="1"/>
</dbReference>
<dbReference type="InterPro" id="IPR049490">
    <property type="entry name" value="C883_1060-like_KR_N"/>
</dbReference>
<evidence type="ECO:0000256" key="7">
    <source>
        <dbReference type="ARBA" id="ARBA00023268"/>
    </source>
</evidence>
<evidence type="ECO:0000259" key="10">
    <source>
        <dbReference type="PROSITE" id="PS50075"/>
    </source>
</evidence>
<dbReference type="SUPFAM" id="SSF47336">
    <property type="entry name" value="ACP-like"/>
    <property type="match status" value="1"/>
</dbReference>
<dbReference type="Gene3D" id="3.10.129.110">
    <property type="entry name" value="Polyketide synthase dehydratase"/>
    <property type="match status" value="1"/>
</dbReference>
<organism evidence="13 14">
    <name type="scientific">Planotetraspora thailandica</name>
    <dbReference type="NCBI Taxonomy" id="487172"/>
    <lineage>
        <taxon>Bacteria</taxon>
        <taxon>Bacillati</taxon>
        <taxon>Actinomycetota</taxon>
        <taxon>Actinomycetes</taxon>
        <taxon>Streptosporangiales</taxon>
        <taxon>Streptosporangiaceae</taxon>
        <taxon>Planotetraspora</taxon>
    </lineage>
</organism>
<evidence type="ECO:0000256" key="4">
    <source>
        <dbReference type="ARBA" id="ARBA00022679"/>
    </source>
</evidence>
<dbReference type="InterPro" id="IPR014031">
    <property type="entry name" value="Ketoacyl_synth_C"/>
</dbReference>
<dbReference type="PROSITE" id="PS52004">
    <property type="entry name" value="KS3_2"/>
    <property type="match status" value="1"/>
</dbReference>
<evidence type="ECO:0000313" key="14">
    <source>
        <dbReference type="Proteomes" id="UP000605992"/>
    </source>
</evidence>
<keyword evidence="3" id="KW-0597">Phosphoprotein</keyword>
<evidence type="ECO:0000256" key="6">
    <source>
        <dbReference type="ARBA" id="ARBA00023098"/>
    </source>
</evidence>
<dbReference type="Pfam" id="PF00550">
    <property type="entry name" value="PP-binding"/>
    <property type="match status" value="1"/>
</dbReference>
<evidence type="ECO:0000256" key="9">
    <source>
        <dbReference type="PROSITE-ProRule" id="PRU01363"/>
    </source>
</evidence>
<dbReference type="Gene3D" id="3.40.366.10">
    <property type="entry name" value="Malonyl-Coenzyme A Acyl Carrier Protein, domain 2"/>
    <property type="match status" value="1"/>
</dbReference>
<feature type="region of interest" description="C-terminal hotdog fold" evidence="9">
    <location>
        <begin position="1510"/>
        <end position="1649"/>
    </location>
</feature>
<dbReference type="InterPro" id="IPR014043">
    <property type="entry name" value="Acyl_transferase_dom"/>
</dbReference>
<dbReference type="InterPro" id="IPR020807">
    <property type="entry name" value="PKS_DH"/>
</dbReference>
<dbReference type="SMART" id="SM00827">
    <property type="entry name" value="PKS_AT"/>
    <property type="match status" value="1"/>
</dbReference>
<dbReference type="InterPro" id="IPR018201">
    <property type="entry name" value="Ketoacyl_synth_AS"/>
</dbReference>
<dbReference type="Pfam" id="PF00109">
    <property type="entry name" value="ketoacyl-synt"/>
    <property type="match status" value="1"/>
</dbReference>
<dbReference type="PROSITE" id="PS00606">
    <property type="entry name" value="KS3_1"/>
    <property type="match status" value="1"/>
</dbReference>
<dbReference type="SMART" id="SM00826">
    <property type="entry name" value="PKS_DH"/>
    <property type="match status" value="1"/>
</dbReference>
<dbReference type="InterPro" id="IPR049551">
    <property type="entry name" value="PKS_DH_C"/>
</dbReference>
<comment type="caution">
    <text evidence="13">The sequence shown here is derived from an EMBL/GenBank/DDBJ whole genome shotgun (WGS) entry which is preliminary data.</text>
</comment>
<dbReference type="SMART" id="SM00822">
    <property type="entry name" value="PKS_KR"/>
    <property type="match status" value="1"/>
</dbReference>
<dbReference type="GO" id="GO:0044550">
    <property type="term" value="P:secondary metabolite biosynthetic process"/>
    <property type="evidence" value="ECO:0007669"/>
    <property type="project" value="UniProtKB-ARBA"/>
</dbReference>
<dbReference type="Gene3D" id="3.30.70.250">
    <property type="entry name" value="Malonyl-CoA ACP transacylase, ACP-binding"/>
    <property type="match status" value="1"/>
</dbReference>
<dbReference type="Pfam" id="PF00698">
    <property type="entry name" value="Acyl_transf_1"/>
    <property type="match status" value="1"/>
</dbReference>
<sequence length="1836" mass="195653">MPETVDGHHIAVIGIACRFPGAANPAEFWRLLRSGTEAVTVFSDEELAAAGAPQDLIDDPHYVPAAGVVADSDGFDARLFGVNPREATLMDPQHRVMLECAWEALEDSGHDPRSPRGRVGVFAGAYKNAYRTLLGPLTEPSEQFLAGVSTDDDYLATRISFKLNLTGPAVSVQTACSTALVAMHTACESLQNGSCDLALAGGVTIRSGEVPGYHYHEGGIYSPDGHCRAFDAAAQGTVIGEGAGIVVLKRLSDALADGDRIRAVIKGSAMGNDGADRVGFSAPGVAGQARIIEAALRRAAVHPGTIGYVETHGSGTPLGDRIEIDALTRAYQATGWTSGTRAIGSVKTNVGHTHAAAGIAGLIKTILCLENRQFPPSLHFTRPNPRIRFDESPFRVVTELTPWEPDGMPRRAGVSSFGLGGTGVHVVLEEPPAAPPATGDTPDAQERWHVLPLSAGDSEALEAATDRLAEHLAQHPELPLSQVARTLQTGRHAFTHRRAVAVPDSKGAVEALSTPQRLLTFSVTNTARQVAFLLPGLGEQYEHMGRELYDSEPVFRHHLDRCFEITRERAGLDLRSALFPQHGQRPKDAGAGTVDLRALLGRGGASSTLDQTRYAQPAMFAVEYALAQLWLARGVRPEAMIGYSLGEYVAATLAGVFTLEDALYLVAERAKLIDGLPGGAMLAVQLPEADLAKALGSEVSLAAVNGRDLCVVAGPDPAIAALQERLAADGVAARRLRTTHAFHSSMMEPIVSRFTELVATVPRTRPSVRYLSNVTGDWITPEEAVDPAYYARHLRHAVRFWDGVRRLWEQPGRILLELGAGQSLGSLALQSRPRTADAGAQVLGSLPGVGDTTSDTAVMATTTAKLWVCGVELDWDGVQPERRRAALPAYPFQRRRYRPSGGVAAPERPREESGQRDLADWFHIPHWESLPPTPAQVTEGETWLLFADEAGVADRLARLLAERGAAPVTVRRGDGFAVKPDGTYTVNPADAGDYAALLRELTAAGRFPARIVHLWLVSERPGDALAAQTVADATRDGFAGLLALAQAHGREAAPVEVPVEVAVVSSEMHAIVEGDRSQPAKSLALGPVRVWPLENPQVICRSIDLADPSPASADRLLDELGRGVEARTGADVMAIRGGLHLRQTFRPVHLVQPAGTRRFRRGGTYLITGGLGGIGLSVAAYLAEHVQANLVLTGRTALPPRAEWDQWAGRDGETAERIRSVLRLEELGAGVMVAAADVTDAGQVGEVVRQAVERFGALHGVVHAAGVPGGGLIQLKDAGSAAAVLAPKVAGALALRHACAGMQLDFVLQCSSGIAVTGGIGQVDYASANSFLDALAHHEPGMVSVNWDAWKNVGMAAKSITPAREPVRHPFLERRLAEGRFSVYVTHFDAEQSWLVDEHRMLGRPVVPGVGHLELVRAAFCDDHGRGDQVGEQGVELTDVTFHTPIVIPDDGRRQVRVVLEKDAEGAAFAVVSAHRDGSGAERWQLHSTGRIGELTAERPAPLDIAATTADLRDIGRPDGGGPMGFGARSKCLTRMHVGDDRFLARLDLAEQFRGEVSGLPLHPALMDIATAFVGVHHAKEFRIPISYGRLRVFAPLTASVYSHLEYGDGDRAGKETVTSDVTITDLDGRVLVRAERFVLKRVHDLDERLRVAHDATAGKVTFYDLPAMHDGDRPESAGFLQTALGHGMTPTEGTEAFARILSSGTGPQVLVSTRSLAAVTEQVAQARAVPAAAGGIRESAPAVLHPRPGLLTPYEAPRDGVEERLAVVWQELLGVEKVGVHDNFFELGGHSLLGLQLVPKLREAFGVELAIGTIFDALTVAGLAAAVRAAGVADL</sequence>
<evidence type="ECO:0000313" key="13">
    <source>
        <dbReference type="EMBL" id="GII54384.1"/>
    </source>
</evidence>
<dbReference type="GO" id="GO:0006633">
    <property type="term" value="P:fatty acid biosynthetic process"/>
    <property type="evidence" value="ECO:0007669"/>
    <property type="project" value="InterPro"/>
</dbReference>
<dbReference type="PANTHER" id="PTHR43775:SF51">
    <property type="entry name" value="INACTIVE PHENOLPHTHIOCEROL SYNTHESIS POLYKETIDE SYNTHASE TYPE I PKS1-RELATED"/>
    <property type="match status" value="1"/>
</dbReference>
<dbReference type="InterPro" id="IPR036291">
    <property type="entry name" value="NAD(P)-bd_dom_sf"/>
</dbReference>
<dbReference type="InterPro" id="IPR032821">
    <property type="entry name" value="PKS_assoc"/>
</dbReference>
<dbReference type="InterPro" id="IPR016036">
    <property type="entry name" value="Malonyl_transacylase_ACP-bd"/>
</dbReference>
<dbReference type="InterPro" id="IPR057326">
    <property type="entry name" value="KR_dom"/>
</dbReference>
<dbReference type="InterPro" id="IPR016035">
    <property type="entry name" value="Acyl_Trfase/lysoPLipase"/>
</dbReference>
<dbReference type="Pfam" id="PF21089">
    <property type="entry name" value="PKS_DH_N"/>
    <property type="match status" value="1"/>
</dbReference>
<feature type="region of interest" description="N-terminal hotdog fold" evidence="9">
    <location>
        <begin position="1369"/>
        <end position="1499"/>
    </location>
</feature>
<dbReference type="SMART" id="SM00825">
    <property type="entry name" value="PKS_KS"/>
    <property type="match status" value="1"/>
</dbReference>
<keyword evidence="8" id="KW-0012">Acyltransferase</keyword>
<dbReference type="GO" id="GO:0004315">
    <property type="term" value="F:3-oxoacyl-[acyl-carrier-protein] synthase activity"/>
    <property type="evidence" value="ECO:0007669"/>
    <property type="project" value="InterPro"/>
</dbReference>
<evidence type="ECO:0000256" key="1">
    <source>
        <dbReference type="ARBA" id="ARBA00001957"/>
    </source>
</evidence>
<dbReference type="InterPro" id="IPR050091">
    <property type="entry name" value="PKS_NRPS_Biosynth_Enz"/>
</dbReference>
<dbReference type="PROSITE" id="PS50075">
    <property type="entry name" value="CARRIER"/>
    <property type="match status" value="1"/>
</dbReference>
<dbReference type="GO" id="GO:0004312">
    <property type="term" value="F:fatty acid synthase activity"/>
    <property type="evidence" value="ECO:0007669"/>
    <property type="project" value="TreeGrafter"/>
</dbReference>
<dbReference type="Proteomes" id="UP000605992">
    <property type="component" value="Unassembled WGS sequence"/>
</dbReference>
<dbReference type="InterPro" id="IPR020841">
    <property type="entry name" value="PKS_Beta-ketoAc_synthase_dom"/>
</dbReference>
<evidence type="ECO:0000256" key="8">
    <source>
        <dbReference type="ARBA" id="ARBA00023315"/>
    </source>
</evidence>
<dbReference type="RefSeq" id="WP_203944613.1">
    <property type="nucleotide sequence ID" value="NZ_BOOR01000017.1"/>
</dbReference>
<dbReference type="Pfam" id="PF14765">
    <property type="entry name" value="PS-DH"/>
    <property type="match status" value="1"/>
</dbReference>
<dbReference type="InterPro" id="IPR042104">
    <property type="entry name" value="PKS_dehydratase_sf"/>
</dbReference>
<gene>
    <name evidence="13" type="ORF">Pth03_27730</name>
</gene>
<dbReference type="CDD" id="cd08953">
    <property type="entry name" value="KR_2_SDR_x"/>
    <property type="match status" value="1"/>
</dbReference>
<comment type="cofactor">
    <cofactor evidence="1">
        <name>pantetheine 4'-phosphate</name>
        <dbReference type="ChEBI" id="CHEBI:47942"/>
    </cofactor>
</comment>
<keyword evidence="6" id="KW-0443">Lipid metabolism</keyword>
<dbReference type="Pfam" id="PF16197">
    <property type="entry name" value="KAsynt_C_assoc"/>
    <property type="match status" value="1"/>
</dbReference>
<dbReference type="SUPFAM" id="SSF52151">
    <property type="entry name" value="FabD/lysophospholipase-like"/>
    <property type="match status" value="1"/>
</dbReference>
<name>A0A8J3UYG9_9ACTN</name>
<dbReference type="InterPro" id="IPR016039">
    <property type="entry name" value="Thiolase-like"/>
</dbReference>
<dbReference type="SUPFAM" id="SSF53901">
    <property type="entry name" value="Thiolase-like"/>
    <property type="match status" value="1"/>
</dbReference>
<dbReference type="InterPro" id="IPR049900">
    <property type="entry name" value="PKS_mFAS_DH"/>
</dbReference>
<dbReference type="PROSITE" id="PS52019">
    <property type="entry name" value="PKS_MFAS_DH"/>
    <property type="match status" value="1"/>
</dbReference>
<evidence type="ECO:0000259" key="11">
    <source>
        <dbReference type="PROSITE" id="PS52004"/>
    </source>
</evidence>
<dbReference type="Gene3D" id="3.40.47.10">
    <property type="match status" value="1"/>
</dbReference>
<keyword evidence="4" id="KW-0808">Transferase</keyword>
<dbReference type="SUPFAM" id="SSF55048">
    <property type="entry name" value="Probable ACP-binding domain of malonyl-CoA ACP transacylase"/>
    <property type="match status" value="1"/>
</dbReference>
<dbReference type="Pfam" id="PF21394">
    <property type="entry name" value="Beta-ketacyl_N"/>
    <property type="match status" value="1"/>
</dbReference>
<feature type="domain" description="PKS/mFAS DH" evidence="12">
    <location>
        <begin position="1369"/>
        <end position="1649"/>
    </location>
</feature>
<dbReference type="FunFam" id="3.40.47.10:FF:000042">
    <property type="entry name" value="Polyketide synthase Pks13"/>
    <property type="match status" value="1"/>
</dbReference>
<evidence type="ECO:0008006" key="15">
    <source>
        <dbReference type="Google" id="ProtNLM"/>
    </source>
</evidence>
<dbReference type="Gene3D" id="3.40.50.1820">
    <property type="entry name" value="alpha/beta hydrolase"/>
    <property type="match status" value="1"/>
</dbReference>
<dbReference type="Pfam" id="PF08659">
    <property type="entry name" value="KR"/>
    <property type="match status" value="1"/>
</dbReference>